<dbReference type="Pfam" id="PF07883">
    <property type="entry name" value="Cupin_2"/>
    <property type="match status" value="1"/>
</dbReference>
<sequence length="290" mass="30624">MHRFVSLILISTLTILSAGCLTDNPFSAADGNICLLTPGEGFPIYGGEGDYSVFACDEMPGIPANYTFGSVTILPGNATSPHRLTGSSEFVCVIGGEAEIRCGNTTVTAREGEVVILPDGVLQSIAAIGDAELRYIDVIQPPFSEVNHVTGADLATIPALPDGVPIVIPDPRGGIEWNIGSDMMIYTIANPVLMPKKNMLIDYSVAYAELLPGGSADTNCLTGASELIYVIEGEIAVFSPEGYVIRVPAGRAAWIAPDQAKGYRNVGEVDATMLSFVDPPWTLDMIVAVE</sequence>
<dbReference type="Gene3D" id="2.60.120.10">
    <property type="entry name" value="Jelly Rolls"/>
    <property type="match status" value="2"/>
</dbReference>
<comment type="caution">
    <text evidence="2">The sequence shown here is derived from an EMBL/GenBank/DDBJ whole genome shotgun (WGS) entry which is preliminary data.</text>
</comment>
<dbReference type="PANTHER" id="PTHR36114:SF1">
    <property type="entry name" value="16.7 KDA PROTEIN IN WHIE LOCUS"/>
    <property type="match status" value="1"/>
</dbReference>
<keyword evidence="3" id="KW-1185">Reference proteome</keyword>
<dbReference type="InterPro" id="IPR013096">
    <property type="entry name" value="Cupin_2"/>
</dbReference>
<protein>
    <submittedName>
        <fullName evidence="2">Cupin domain-containing protein</fullName>
    </submittedName>
</protein>
<organism evidence="2 3">
    <name type="scientific">Methanogenium marinum</name>
    <dbReference type="NCBI Taxonomy" id="348610"/>
    <lineage>
        <taxon>Archaea</taxon>
        <taxon>Methanobacteriati</taxon>
        <taxon>Methanobacteriota</taxon>
        <taxon>Stenosarchaea group</taxon>
        <taxon>Methanomicrobia</taxon>
        <taxon>Methanomicrobiales</taxon>
        <taxon>Methanomicrobiaceae</taxon>
        <taxon>Methanogenium</taxon>
    </lineage>
</organism>
<dbReference type="InterPro" id="IPR052044">
    <property type="entry name" value="PKS_Associated_Protein"/>
</dbReference>
<dbReference type="RefSeq" id="WP_274924354.1">
    <property type="nucleotide sequence ID" value="NZ_JAKELO010000002.1"/>
</dbReference>
<reference evidence="2" key="1">
    <citation type="submission" date="2022-01" db="EMBL/GenBank/DDBJ databases">
        <title>Draft genome of Methanogenium marinum DSM 15558.</title>
        <authorList>
            <person name="Chen S.-C."/>
            <person name="You Y.-T."/>
        </authorList>
    </citation>
    <scope>NUCLEOTIDE SEQUENCE</scope>
    <source>
        <strain evidence="2">DSM 15558</strain>
    </source>
</reference>
<dbReference type="PANTHER" id="PTHR36114">
    <property type="entry name" value="16.7 KDA PROTEIN IN WHIE LOCUS"/>
    <property type="match status" value="1"/>
</dbReference>
<evidence type="ECO:0000313" key="2">
    <source>
        <dbReference type="EMBL" id="MDE4907707.1"/>
    </source>
</evidence>
<dbReference type="SUPFAM" id="SSF51182">
    <property type="entry name" value="RmlC-like cupins"/>
    <property type="match status" value="1"/>
</dbReference>
<proteinExistence type="predicted"/>
<dbReference type="EMBL" id="JAKELO010000002">
    <property type="protein sequence ID" value="MDE4907707.1"/>
    <property type="molecule type" value="Genomic_DNA"/>
</dbReference>
<evidence type="ECO:0000313" key="3">
    <source>
        <dbReference type="Proteomes" id="UP001143747"/>
    </source>
</evidence>
<dbReference type="Proteomes" id="UP001143747">
    <property type="component" value="Unassembled WGS sequence"/>
</dbReference>
<gene>
    <name evidence="2" type="ORF">L0665_03650</name>
</gene>
<dbReference type="AlphaFoldDB" id="A0A9Q4PYD4"/>
<dbReference type="PROSITE" id="PS51257">
    <property type="entry name" value="PROKAR_LIPOPROTEIN"/>
    <property type="match status" value="1"/>
</dbReference>
<feature type="domain" description="Cupin type-2" evidence="1">
    <location>
        <begin position="71"/>
        <end position="138"/>
    </location>
</feature>
<dbReference type="InterPro" id="IPR011051">
    <property type="entry name" value="RmlC_Cupin_sf"/>
</dbReference>
<accession>A0A9Q4PYD4</accession>
<name>A0A9Q4PYD4_9EURY</name>
<dbReference type="InterPro" id="IPR014710">
    <property type="entry name" value="RmlC-like_jellyroll"/>
</dbReference>
<evidence type="ECO:0000259" key="1">
    <source>
        <dbReference type="Pfam" id="PF07883"/>
    </source>
</evidence>